<dbReference type="InterPro" id="IPR006143">
    <property type="entry name" value="RND_pump_MFP"/>
</dbReference>
<evidence type="ECO:0000259" key="5">
    <source>
        <dbReference type="Pfam" id="PF25954"/>
    </source>
</evidence>
<dbReference type="RefSeq" id="WP_154407735.1">
    <property type="nucleotide sequence ID" value="NZ_VUNR01000026.1"/>
</dbReference>
<dbReference type="Gene3D" id="1.10.287.470">
    <property type="entry name" value="Helix hairpin bin"/>
    <property type="match status" value="1"/>
</dbReference>
<feature type="domain" description="Multidrug resistance protein MdtA-like barrel-sandwich hybrid" evidence="4">
    <location>
        <begin position="62"/>
        <end position="198"/>
    </location>
</feature>
<dbReference type="PANTHER" id="PTHR30469">
    <property type="entry name" value="MULTIDRUG RESISTANCE PROTEIN MDTA"/>
    <property type="match status" value="1"/>
</dbReference>
<evidence type="ECO:0000313" key="6">
    <source>
        <dbReference type="EMBL" id="MSU09566.1"/>
    </source>
</evidence>
<feature type="domain" description="CusB-like beta-barrel" evidence="5">
    <location>
        <begin position="205"/>
        <end position="278"/>
    </location>
</feature>
<accession>A0A6I2ULE1</accession>
<proteinExistence type="inferred from homology"/>
<feature type="chain" id="PRO_5039026834" evidence="2">
    <location>
        <begin position="19"/>
        <end position="374"/>
    </location>
</feature>
<evidence type="ECO:0000259" key="3">
    <source>
        <dbReference type="Pfam" id="PF25876"/>
    </source>
</evidence>
<gene>
    <name evidence="6" type="ORF">FYJ84_11300</name>
</gene>
<dbReference type="Gene3D" id="2.40.420.20">
    <property type="match status" value="1"/>
</dbReference>
<comment type="caution">
    <text evidence="6">The sequence shown here is derived from an EMBL/GenBank/DDBJ whole genome shotgun (WGS) entry which is preliminary data.</text>
</comment>
<dbReference type="Pfam" id="PF25917">
    <property type="entry name" value="BSH_RND"/>
    <property type="match status" value="1"/>
</dbReference>
<keyword evidence="2" id="KW-0732">Signal</keyword>
<dbReference type="Pfam" id="PF25876">
    <property type="entry name" value="HH_MFP_RND"/>
    <property type="match status" value="1"/>
</dbReference>
<dbReference type="AlphaFoldDB" id="A0A6I2ULE1"/>
<organism evidence="6 7">
    <name type="scientific">Anaerovibrio slackiae</name>
    <dbReference type="NCBI Taxonomy" id="2652309"/>
    <lineage>
        <taxon>Bacteria</taxon>
        <taxon>Bacillati</taxon>
        <taxon>Bacillota</taxon>
        <taxon>Negativicutes</taxon>
        <taxon>Selenomonadales</taxon>
        <taxon>Selenomonadaceae</taxon>
        <taxon>Anaerovibrio</taxon>
    </lineage>
</organism>
<feature type="domain" description="Multidrug resistance protein MdtA-like alpha-helical hairpin" evidence="3">
    <location>
        <begin position="99"/>
        <end position="161"/>
    </location>
</feature>
<reference evidence="6 7" key="1">
    <citation type="submission" date="2019-08" db="EMBL/GenBank/DDBJ databases">
        <title>In-depth cultivation of the pig gut microbiome towards novel bacterial diversity and tailored functional studies.</title>
        <authorList>
            <person name="Wylensek D."/>
            <person name="Hitch T.C.A."/>
            <person name="Clavel T."/>
        </authorList>
    </citation>
    <scope>NUCLEOTIDE SEQUENCE [LARGE SCALE GENOMIC DNA]</scope>
    <source>
        <strain evidence="6 7">WCA-693-APC-5D-A</strain>
    </source>
</reference>
<dbReference type="EMBL" id="VUNR01000026">
    <property type="protein sequence ID" value="MSU09566.1"/>
    <property type="molecule type" value="Genomic_DNA"/>
</dbReference>
<feature type="signal peptide" evidence="2">
    <location>
        <begin position="1"/>
        <end position="18"/>
    </location>
</feature>
<dbReference type="GO" id="GO:1990281">
    <property type="term" value="C:efflux pump complex"/>
    <property type="evidence" value="ECO:0007669"/>
    <property type="project" value="TreeGrafter"/>
</dbReference>
<evidence type="ECO:0000313" key="7">
    <source>
        <dbReference type="Proteomes" id="UP000433181"/>
    </source>
</evidence>
<dbReference type="Proteomes" id="UP000433181">
    <property type="component" value="Unassembled WGS sequence"/>
</dbReference>
<sequence>MKRFISSILCLLFLAVLAGCGSEEVATENNPLVKTKTISLRTGASEGNYPGAVKGRYETTMSFQVGGRILQRFVQAGDHVHAGDVLMTIDSRDVVQQAMQGEAQVAAAKAQLDLARSNLNRYKSLYAQEAISESVLEQYQTSFDAAQAGYNQAVAIAKQGKNAVGYSKLIAASDGVISSVTAEVGQVVGAGQTVLTLVQSQELEVEINLPENRIGDVSKGQSVEVSFWSLNNQPVTGIIREIYPMADTVARTYKIRIALPNPPHGLQLGMTASAKITGSNAADKNQPASNAADFVILPMAAIYQTDNNPAVWVVDANAMTLSLKEVQVEDFDKNQLKVHGLNDGDIVVVAGVHKLHEGTKVRLTNDDNDKEDKH</sequence>
<evidence type="ECO:0000256" key="2">
    <source>
        <dbReference type="SAM" id="SignalP"/>
    </source>
</evidence>
<dbReference type="Pfam" id="PF25954">
    <property type="entry name" value="Beta-barrel_RND_2"/>
    <property type="match status" value="1"/>
</dbReference>
<dbReference type="GeneID" id="96779514"/>
<dbReference type="PANTHER" id="PTHR30469:SF15">
    <property type="entry name" value="HLYD FAMILY OF SECRETION PROTEINS"/>
    <property type="match status" value="1"/>
</dbReference>
<keyword evidence="7" id="KW-1185">Reference proteome</keyword>
<dbReference type="InterPro" id="IPR058792">
    <property type="entry name" value="Beta-barrel_RND_2"/>
</dbReference>
<dbReference type="SUPFAM" id="SSF111369">
    <property type="entry name" value="HlyD-like secretion proteins"/>
    <property type="match status" value="1"/>
</dbReference>
<comment type="similarity">
    <text evidence="1">Belongs to the membrane fusion protein (MFP) (TC 8.A.1) family.</text>
</comment>
<dbReference type="InterPro" id="IPR058624">
    <property type="entry name" value="MdtA-like_HH"/>
</dbReference>
<dbReference type="GO" id="GO:0015562">
    <property type="term" value="F:efflux transmembrane transporter activity"/>
    <property type="evidence" value="ECO:0007669"/>
    <property type="project" value="TreeGrafter"/>
</dbReference>
<name>A0A6I2ULE1_9FIRM</name>
<protein>
    <submittedName>
        <fullName evidence="6">Efflux RND transporter periplasmic adaptor subunit</fullName>
    </submittedName>
</protein>
<dbReference type="NCBIfam" id="TIGR01730">
    <property type="entry name" value="RND_mfp"/>
    <property type="match status" value="1"/>
</dbReference>
<dbReference type="PROSITE" id="PS51257">
    <property type="entry name" value="PROKAR_LIPOPROTEIN"/>
    <property type="match status" value="1"/>
</dbReference>
<dbReference type="InterPro" id="IPR058625">
    <property type="entry name" value="MdtA-like_BSH"/>
</dbReference>
<dbReference type="Gene3D" id="2.40.30.170">
    <property type="match status" value="1"/>
</dbReference>
<dbReference type="Gene3D" id="2.40.50.100">
    <property type="match status" value="1"/>
</dbReference>
<evidence type="ECO:0000256" key="1">
    <source>
        <dbReference type="ARBA" id="ARBA00009477"/>
    </source>
</evidence>
<evidence type="ECO:0000259" key="4">
    <source>
        <dbReference type="Pfam" id="PF25917"/>
    </source>
</evidence>